<protein>
    <submittedName>
        <fullName evidence="2">Uncharacterized protein</fullName>
    </submittedName>
</protein>
<proteinExistence type="predicted"/>
<dbReference type="RefSeq" id="WP_133174572.1">
    <property type="nucleotide sequence ID" value="NZ_NVQC01000001.1"/>
</dbReference>
<reference evidence="3" key="2">
    <citation type="journal article" date="2018" name="Environ. Microbiol.">
        <title>Bloom of a denitrifying methanotroph, 'Candidatus Methylomirabilis limnetica', in a deep stratified lake.</title>
        <authorList>
            <person name="Graf J.S."/>
            <person name="Mayr M.J."/>
            <person name="Marchant H.K."/>
            <person name="Tienken D."/>
            <person name="Hach P.F."/>
            <person name="Brand A."/>
            <person name="Schubert C.J."/>
            <person name="Kuypers M.M."/>
            <person name="Milucka J."/>
        </authorList>
    </citation>
    <scope>NUCLEOTIDE SEQUENCE [LARGE SCALE GENOMIC DNA]</scope>
    <source>
        <strain evidence="3">Zug</strain>
    </source>
</reference>
<reference evidence="2 3" key="1">
    <citation type="submission" date="2017-09" db="EMBL/GenBank/DDBJ databases">
        <title>Bloom of a denitrifying methanotroph, Candidatus Methylomirabilis limnetica, in a deep stratified lake.</title>
        <authorList>
            <person name="Graf J.S."/>
            <person name="Marchant H.K."/>
            <person name="Tienken D."/>
            <person name="Hach P.F."/>
            <person name="Brand A."/>
            <person name="Schubert C.J."/>
            <person name="Kuypers M.M."/>
            <person name="Milucka J."/>
        </authorList>
    </citation>
    <scope>NUCLEOTIDE SEQUENCE [LARGE SCALE GENOMIC DNA]</scope>
    <source>
        <strain evidence="2 3">Zug</strain>
    </source>
</reference>
<dbReference type="Proteomes" id="UP000241436">
    <property type="component" value="Unassembled WGS sequence"/>
</dbReference>
<name>A0A2T4U1M0_9BACT</name>
<evidence type="ECO:0000313" key="2">
    <source>
        <dbReference type="EMBL" id="PTL37267.1"/>
    </source>
</evidence>
<evidence type="ECO:0000313" key="3">
    <source>
        <dbReference type="Proteomes" id="UP000241436"/>
    </source>
</evidence>
<dbReference type="AlphaFoldDB" id="A0A2T4U1M0"/>
<sequence>MILVPWTGTPLVSQPTSDKRQATKPVDVVQGKHRHPRLELESTVVLSLGEGMREDRVVILPVDGVLSITVLPRLGQLEFKKVRCGCPIIT</sequence>
<dbReference type="EMBL" id="NVQC01000001">
    <property type="protein sequence ID" value="PTL37267.1"/>
    <property type="molecule type" value="Genomic_DNA"/>
</dbReference>
<gene>
    <name evidence="2" type="ORF">CLG94_00015</name>
</gene>
<feature type="region of interest" description="Disordered" evidence="1">
    <location>
        <begin position="1"/>
        <end position="32"/>
    </location>
</feature>
<keyword evidence="3" id="KW-1185">Reference proteome</keyword>
<accession>A0A2T4U1M0</accession>
<comment type="caution">
    <text evidence="2">The sequence shown here is derived from an EMBL/GenBank/DDBJ whole genome shotgun (WGS) entry which is preliminary data.</text>
</comment>
<organism evidence="2 3">
    <name type="scientific">Candidatus Methylomirabilis limnetica</name>
    <dbReference type="NCBI Taxonomy" id="2033718"/>
    <lineage>
        <taxon>Bacteria</taxon>
        <taxon>Candidatus Methylomirabilota</taxon>
        <taxon>Candidatus Methylomirabilia</taxon>
        <taxon>Candidatus Methylomirabilales</taxon>
        <taxon>Candidatus Methylomirabilaceae</taxon>
        <taxon>Candidatus Methylomirabilis</taxon>
    </lineage>
</organism>
<evidence type="ECO:0000256" key="1">
    <source>
        <dbReference type="SAM" id="MobiDB-lite"/>
    </source>
</evidence>